<proteinExistence type="predicted"/>
<sequence length="124" mass="13879">MYRKSLRSPKKKSRRLEIPDSSPSECAPNEVVNEFQSNEDYKLPMPGSRNSTSASRISPGLGSKSASPSDGRLYPSYIHTAPERRAMTKHEWDSLTRHTTEKALEALTSSPDFGKWVVAMCNHP</sequence>
<reference evidence="2 3" key="1">
    <citation type="journal article" date="2018" name="Nat. Genet.">
        <title>The Rosa genome provides new insights in the design of modern roses.</title>
        <authorList>
            <person name="Bendahmane M."/>
        </authorList>
    </citation>
    <scope>NUCLEOTIDE SEQUENCE [LARGE SCALE GENOMIC DNA]</scope>
    <source>
        <strain evidence="3">cv. Old Blush</strain>
    </source>
</reference>
<feature type="compositionally biased region" description="Basic residues" evidence="1">
    <location>
        <begin position="1"/>
        <end position="14"/>
    </location>
</feature>
<dbReference type="STRING" id="74649.A0A2P6QHJ0"/>
<dbReference type="AlphaFoldDB" id="A0A2P6QHJ0"/>
<gene>
    <name evidence="2" type="ORF">RchiOBHm_Chr5g0059831</name>
</gene>
<dbReference type="EMBL" id="PDCK01000043">
    <property type="protein sequence ID" value="PRQ33641.1"/>
    <property type="molecule type" value="Genomic_DNA"/>
</dbReference>
<feature type="region of interest" description="Disordered" evidence="1">
    <location>
        <begin position="1"/>
        <end position="75"/>
    </location>
</feature>
<name>A0A2P6QHJ0_ROSCH</name>
<evidence type="ECO:0000313" key="2">
    <source>
        <dbReference type="EMBL" id="PRQ33641.1"/>
    </source>
</evidence>
<dbReference type="Gramene" id="PRQ33641">
    <property type="protein sequence ID" value="PRQ33641"/>
    <property type="gene ID" value="RchiOBHm_Chr5g0059831"/>
</dbReference>
<organism evidence="2 3">
    <name type="scientific">Rosa chinensis</name>
    <name type="common">China rose</name>
    <dbReference type="NCBI Taxonomy" id="74649"/>
    <lineage>
        <taxon>Eukaryota</taxon>
        <taxon>Viridiplantae</taxon>
        <taxon>Streptophyta</taxon>
        <taxon>Embryophyta</taxon>
        <taxon>Tracheophyta</taxon>
        <taxon>Spermatophyta</taxon>
        <taxon>Magnoliopsida</taxon>
        <taxon>eudicotyledons</taxon>
        <taxon>Gunneridae</taxon>
        <taxon>Pentapetalae</taxon>
        <taxon>rosids</taxon>
        <taxon>fabids</taxon>
        <taxon>Rosales</taxon>
        <taxon>Rosaceae</taxon>
        <taxon>Rosoideae</taxon>
        <taxon>Rosoideae incertae sedis</taxon>
        <taxon>Rosa</taxon>
    </lineage>
</organism>
<keyword evidence="3" id="KW-1185">Reference proteome</keyword>
<dbReference type="PANTHER" id="PTHR31587">
    <property type="entry name" value="TRANSMEMBRANE PROTEIN (DUF2215)"/>
    <property type="match status" value="1"/>
</dbReference>
<evidence type="ECO:0000313" key="3">
    <source>
        <dbReference type="Proteomes" id="UP000238479"/>
    </source>
</evidence>
<accession>A0A2P6QHJ0</accession>
<dbReference type="PANTHER" id="PTHR31587:SF4">
    <property type="entry name" value="TRANSMEMBRANE PROTEIN (DUF2215)"/>
    <property type="match status" value="1"/>
</dbReference>
<evidence type="ECO:0000256" key="1">
    <source>
        <dbReference type="SAM" id="MobiDB-lite"/>
    </source>
</evidence>
<comment type="caution">
    <text evidence="2">The sequence shown here is derived from an EMBL/GenBank/DDBJ whole genome shotgun (WGS) entry which is preliminary data.</text>
</comment>
<dbReference type="Proteomes" id="UP000238479">
    <property type="component" value="Chromosome 5"/>
</dbReference>
<protein>
    <submittedName>
        <fullName evidence="2">Uncharacterized protein</fullName>
    </submittedName>
</protein>